<keyword evidence="6" id="KW-1185">Reference proteome</keyword>
<dbReference type="EMBL" id="JABEQM010000003">
    <property type="protein sequence ID" value="MBB2200919.1"/>
    <property type="molecule type" value="Genomic_DNA"/>
</dbReference>
<dbReference type="PANTHER" id="PTHR30363:SF46">
    <property type="entry name" value="LYSR FAMILY TRANSCRIPTIONAL REGULATOR"/>
    <property type="match status" value="1"/>
</dbReference>
<proteinExistence type="predicted"/>
<dbReference type="Gene3D" id="3.40.50.1360">
    <property type="match status" value="1"/>
</dbReference>
<evidence type="ECO:0000313" key="6">
    <source>
        <dbReference type="Proteomes" id="UP000578030"/>
    </source>
</evidence>
<evidence type="ECO:0000256" key="1">
    <source>
        <dbReference type="ARBA" id="ARBA00023015"/>
    </source>
</evidence>
<dbReference type="PROSITE" id="PS51000">
    <property type="entry name" value="HTH_DEOR_2"/>
    <property type="match status" value="1"/>
</dbReference>
<dbReference type="InterPro" id="IPR037171">
    <property type="entry name" value="NagB/RpiA_transferase-like"/>
</dbReference>
<dbReference type="InterPro" id="IPR036388">
    <property type="entry name" value="WH-like_DNA-bd_sf"/>
</dbReference>
<sequence length="266" mass="28812">MLPDRLTQIRHHLYRHGTTGIHDLARVVNASLATIRRDLQRLEEQGVVVRTHGGAAIAESAGFEAGFATRENRGLEAKRAIADAAFAGLRPGSTVFLDAGTTVLQLARRLRLTPMKLTIFSNSIAIADTLTGVEDIQLVLLGGRLRHENRCVVGPLARQAIEGLWFDRLYLGASAIQPDGAIATPDSDEAALNAAMLARSGERILLADSSKFGCHSTYRVGTLDQIGQVHTDTGLSADWTQRLRQMNLALHLVAAAASRPAEENRR</sequence>
<dbReference type="SMART" id="SM01134">
    <property type="entry name" value="DeoRC"/>
    <property type="match status" value="1"/>
</dbReference>
<dbReference type="InterPro" id="IPR050313">
    <property type="entry name" value="Carb_Metab_HTH_regulators"/>
</dbReference>
<dbReference type="SUPFAM" id="SSF100950">
    <property type="entry name" value="NagB/RpiA/CoA transferase-like"/>
    <property type="match status" value="1"/>
</dbReference>
<dbReference type="PRINTS" id="PR00037">
    <property type="entry name" value="HTHLACR"/>
</dbReference>
<feature type="domain" description="HTH deoR-type" evidence="4">
    <location>
        <begin position="2"/>
        <end position="57"/>
    </location>
</feature>
<keyword evidence="2" id="KW-0238">DNA-binding</keyword>
<evidence type="ECO:0000259" key="4">
    <source>
        <dbReference type="PROSITE" id="PS51000"/>
    </source>
</evidence>
<gene>
    <name evidence="5" type="ORF">HLH28_04890</name>
</gene>
<protein>
    <submittedName>
        <fullName evidence="5">DeoR/GlpR transcriptional regulator</fullName>
    </submittedName>
</protein>
<comment type="caution">
    <text evidence="5">The sequence shown here is derived from an EMBL/GenBank/DDBJ whole genome shotgun (WGS) entry which is preliminary data.</text>
</comment>
<accession>A0A7W4PLS1</accession>
<name>A0A7W4PLS1_9PROT</name>
<reference evidence="5 6" key="1">
    <citation type="submission" date="2020-04" db="EMBL/GenBank/DDBJ databases">
        <title>Description of novel Gluconacetobacter.</title>
        <authorList>
            <person name="Sombolestani A."/>
        </authorList>
    </citation>
    <scope>NUCLEOTIDE SEQUENCE [LARGE SCALE GENOMIC DNA]</scope>
    <source>
        <strain evidence="5 6">LMG 27802</strain>
    </source>
</reference>
<dbReference type="InterPro" id="IPR001034">
    <property type="entry name" value="DeoR_HTH"/>
</dbReference>
<evidence type="ECO:0000256" key="3">
    <source>
        <dbReference type="ARBA" id="ARBA00023163"/>
    </source>
</evidence>
<dbReference type="AlphaFoldDB" id="A0A7W4PLS1"/>
<dbReference type="Proteomes" id="UP000578030">
    <property type="component" value="Unassembled WGS sequence"/>
</dbReference>
<dbReference type="InterPro" id="IPR036390">
    <property type="entry name" value="WH_DNA-bd_sf"/>
</dbReference>
<dbReference type="Gene3D" id="1.10.10.10">
    <property type="entry name" value="Winged helix-like DNA-binding domain superfamily/Winged helix DNA-binding domain"/>
    <property type="match status" value="1"/>
</dbReference>
<dbReference type="GO" id="GO:0003677">
    <property type="term" value="F:DNA binding"/>
    <property type="evidence" value="ECO:0007669"/>
    <property type="project" value="UniProtKB-KW"/>
</dbReference>
<dbReference type="SUPFAM" id="SSF46785">
    <property type="entry name" value="Winged helix' DNA-binding domain"/>
    <property type="match status" value="1"/>
</dbReference>
<evidence type="ECO:0000256" key="2">
    <source>
        <dbReference type="ARBA" id="ARBA00023125"/>
    </source>
</evidence>
<dbReference type="SMART" id="SM00420">
    <property type="entry name" value="HTH_DEOR"/>
    <property type="match status" value="1"/>
</dbReference>
<dbReference type="InterPro" id="IPR014036">
    <property type="entry name" value="DeoR-like_C"/>
</dbReference>
<keyword evidence="3" id="KW-0804">Transcription</keyword>
<dbReference type="PANTHER" id="PTHR30363">
    <property type="entry name" value="HTH-TYPE TRANSCRIPTIONAL REGULATOR SRLR-RELATED"/>
    <property type="match status" value="1"/>
</dbReference>
<organism evidence="5 6">
    <name type="scientific">Gluconacetobacter tumulisoli</name>
    <dbReference type="NCBI Taxonomy" id="1286189"/>
    <lineage>
        <taxon>Bacteria</taxon>
        <taxon>Pseudomonadati</taxon>
        <taxon>Pseudomonadota</taxon>
        <taxon>Alphaproteobacteria</taxon>
        <taxon>Acetobacterales</taxon>
        <taxon>Acetobacteraceae</taxon>
        <taxon>Gluconacetobacter</taxon>
    </lineage>
</organism>
<dbReference type="InterPro" id="IPR018356">
    <property type="entry name" value="Tscrpt_reg_HTH_DeoR_CS"/>
</dbReference>
<dbReference type="Pfam" id="PF00455">
    <property type="entry name" value="DeoRC"/>
    <property type="match status" value="1"/>
</dbReference>
<dbReference type="Pfam" id="PF08220">
    <property type="entry name" value="HTH_DeoR"/>
    <property type="match status" value="1"/>
</dbReference>
<dbReference type="PROSITE" id="PS00894">
    <property type="entry name" value="HTH_DEOR_1"/>
    <property type="match status" value="1"/>
</dbReference>
<evidence type="ECO:0000313" key="5">
    <source>
        <dbReference type="EMBL" id="MBB2200919.1"/>
    </source>
</evidence>
<dbReference type="GO" id="GO:0003700">
    <property type="term" value="F:DNA-binding transcription factor activity"/>
    <property type="evidence" value="ECO:0007669"/>
    <property type="project" value="InterPro"/>
</dbReference>
<keyword evidence="1" id="KW-0805">Transcription regulation</keyword>